<sequence length="101" mass="11425">MLCYSCDSPGIFSYKTSYEAESAFKAADLVRKSRHPSQPPLRPIFTKLLGIPANKLQHLRDLMPYVDQSSRPYYEQFVNSLTTSSTAVDTLSDVSRDEDET</sequence>
<evidence type="ECO:0000313" key="1">
    <source>
        <dbReference type="EMBL" id="CAH2005462.1"/>
    </source>
</evidence>
<name>A0A9P0M5P4_ACAOB</name>
<gene>
    <name evidence="1" type="ORF">ACAOBT_LOCUS28554</name>
</gene>
<comment type="caution">
    <text evidence="1">The sequence shown here is derived from an EMBL/GenBank/DDBJ whole genome shotgun (WGS) entry which is preliminary data.</text>
</comment>
<keyword evidence="2" id="KW-1185">Reference proteome</keyword>
<dbReference type="AlphaFoldDB" id="A0A9P0M5P4"/>
<reference evidence="1" key="1">
    <citation type="submission" date="2022-03" db="EMBL/GenBank/DDBJ databases">
        <authorList>
            <person name="Sayadi A."/>
        </authorList>
    </citation>
    <scope>NUCLEOTIDE SEQUENCE</scope>
</reference>
<proteinExistence type="predicted"/>
<evidence type="ECO:0000313" key="2">
    <source>
        <dbReference type="Proteomes" id="UP001152888"/>
    </source>
</evidence>
<dbReference type="Proteomes" id="UP001152888">
    <property type="component" value="Unassembled WGS sequence"/>
</dbReference>
<protein>
    <submittedName>
        <fullName evidence="1">Uncharacterized protein</fullName>
    </submittedName>
</protein>
<accession>A0A9P0M5P4</accession>
<dbReference type="EMBL" id="CAKOFQ010007640">
    <property type="protein sequence ID" value="CAH2005462.1"/>
    <property type="molecule type" value="Genomic_DNA"/>
</dbReference>
<organism evidence="1 2">
    <name type="scientific">Acanthoscelides obtectus</name>
    <name type="common">Bean weevil</name>
    <name type="synonym">Bruchus obtectus</name>
    <dbReference type="NCBI Taxonomy" id="200917"/>
    <lineage>
        <taxon>Eukaryota</taxon>
        <taxon>Metazoa</taxon>
        <taxon>Ecdysozoa</taxon>
        <taxon>Arthropoda</taxon>
        <taxon>Hexapoda</taxon>
        <taxon>Insecta</taxon>
        <taxon>Pterygota</taxon>
        <taxon>Neoptera</taxon>
        <taxon>Endopterygota</taxon>
        <taxon>Coleoptera</taxon>
        <taxon>Polyphaga</taxon>
        <taxon>Cucujiformia</taxon>
        <taxon>Chrysomeloidea</taxon>
        <taxon>Chrysomelidae</taxon>
        <taxon>Bruchinae</taxon>
        <taxon>Bruchini</taxon>
        <taxon>Acanthoscelides</taxon>
    </lineage>
</organism>
<dbReference type="OrthoDB" id="8045193at2759"/>